<dbReference type="EMBL" id="MHLN01000026">
    <property type="protein sequence ID" value="OGZ11096.1"/>
    <property type="molecule type" value="Genomic_DNA"/>
</dbReference>
<keyword evidence="4" id="KW-0547">Nucleotide-binding</keyword>
<feature type="binding site" evidence="7">
    <location>
        <position position="303"/>
    </location>
    <ligand>
        <name>ATP</name>
        <dbReference type="ChEBI" id="CHEBI:30616"/>
    </ligand>
</feature>
<dbReference type="InterPro" id="IPR001576">
    <property type="entry name" value="Phosphoglycerate_kinase"/>
</dbReference>
<dbReference type="EC" id="2.7.2.3" evidence="2 8"/>
<protein>
    <recommendedName>
        <fullName evidence="2 8">Phosphoglycerate kinase</fullName>
        <ecNumber evidence="2 8">2.7.2.3</ecNumber>
    </recommendedName>
</protein>
<comment type="caution">
    <text evidence="9">The sequence shown here is derived from an EMBL/GenBank/DDBJ whole genome shotgun (WGS) entry which is preliminary data.</text>
</comment>
<keyword evidence="3 8" id="KW-0808">Transferase</keyword>
<sequence length="374" mass="40535">MPSLKDAKNLTGKRVLLRLDLNIPLEGGAPRDDSRIEGILPTISFLKNAGVAEIVIISHHSDAEQSLEPIARFLAQKISNRFIPDMSDEVAFWKGRAEGHSVFVCENLRFSRGEEENDEVFAARLAALGDVYVNEAFSASHRAHASIVRLPALLPSYAGFLFMHEVEELSRAFTPEHPFLMVLGGAKPETKIPLIHAFLPQVDSVFVGGAVANNFFHALNFEIGSSRLDPVSSDLTKILDSGKVILPEDVVVKNDEGVFVKSAEELSPGDMMLDIGPRAGEKLKELARAARFIVWNAPLGDYEKAGFEKASIAFAEAVRESSALSIVGGGDTVALLRTHGLLDAFDFVSSGGGAMLQFLLKKTLPGIEALKNSM</sequence>
<dbReference type="AlphaFoldDB" id="A0A1G2DBX1"/>
<dbReference type="GO" id="GO:0004618">
    <property type="term" value="F:phosphoglycerate kinase activity"/>
    <property type="evidence" value="ECO:0007669"/>
    <property type="project" value="UniProtKB-EC"/>
</dbReference>
<evidence type="ECO:0000313" key="10">
    <source>
        <dbReference type="Proteomes" id="UP000178099"/>
    </source>
</evidence>
<dbReference type="GO" id="GO:0006094">
    <property type="term" value="P:gluconeogenesis"/>
    <property type="evidence" value="ECO:0007669"/>
    <property type="project" value="TreeGrafter"/>
</dbReference>
<dbReference type="InterPro" id="IPR036043">
    <property type="entry name" value="Phosphoglycerate_kinase_sf"/>
</dbReference>
<comment type="catalytic activity">
    <reaction evidence="1 8">
        <text>(2R)-3-phosphoglycerate + ATP = (2R)-3-phospho-glyceroyl phosphate + ADP</text>
        <dbReference type="Rhea" id="RHEA:14801"/>
        <dbReference type="ChEBI" id="CHEBI:30616"/>
        <dbReference type="ChEBI" id="CHEBI:57604"/>
        <dbReference type="ChEBI" id="CHEBI:58272"/>
        <dbReference type="ChEBI" id="CHEBI:456216"/>
        <dbReference type="EC" id="2.7.2.3"/>
    </reaction>
</comment>
<accession>A0A1G2DBX1</accession>
<dbReference type="Pfam" id="PF00162">
    <property type="entry name" value="PGK"/>
    <property type="match status" value="1"/>
</dbReference>
<gene>
    <name evidence="9" type="ORF">A3D67_01100</name>
</gene>
<keyword evidence="6 7" id="KW-0067">ATP-binding</keyword>
<reference evidence="9 10" key="1">
    <citation type="journal article" date="2016" name="Nat. Commun.">
        <title>Thousands of microbial genomes shed light on interconnected biogeochemical processes in an aquifer system.</title>
        <authorList>
            <person name="Anantharaman K."/>
            <person name="Brown C.T."/>
            <person name="Hug L.A."/>
            <person name="Sharon I."/>
            <person name="Castelle C.J."/>
            <person name="Probst A.J."/>
            <person name="Thomas B.C."/>
            <person name="Singh A."/>
            <person name="Wilkins M.J."/>
            <person name="Karaoz U."/>
            <person name="Brodie E.L."/>
            <person name="Williams K.H."/>
            <person name="Hubbard S.S."/>
            <person name="Banfield J.F."/>
        </authorList>
    </citation>
    <scope>NUCLEOTIDE SEQUENCE [LARGE SCALE GENOMIC DNA]</scope>
</reference>
<evidence type="ECO:0000256" key="1">
    <source>
        <dbReference type="ARBA" id="ARBA00000642"/>
    </source>
</evidence>
<evidence type="ECO:0000256" key="8">
    <source>
        <dbReference type="RuleBase" id="RU000532"/>
    </source>
</evidence>
<dbReference type="InterPro" id="IPR015824">
    <property type="entry name" value="Phosphoglycerate_kinase_N"/>
</dbReference>
<proteinExistence type="inferred from homology"/>
<dbReference type="Gene3D" id="3.40.50.1260">
    <property type="entry name" value="Phosphoglycerate kinase, N-terminal domain"/>
    <property type="match status" value="2"/>
</dbReference>
<organism evidence="9 10">
    <name type="scientific">Candidatus Lloydbacteria bacterium RIFCSPHIGHO2_02_FULL_51_22</name>
    <dbReference type="NCBI Taxonomy" id="1798663"/>
    <lineage>
        <taxon>Bacteria</taxon>
        <taxon>Candidatus Lloydiibacteriota</taxon>
    </lineage>
</organism>
<dbReference type="PIRSF" id="PIRSF000724">
    <property type="entry name" value="Pgk"/>
    <property type="match status" value="1"/>
</dbReference>
<evidence type="ECO:0000256" key="6">
    <source>
        <dbReference type="ARBA" id="ARBA00022840"/>
    </source>
</evidence>
<feature type="binding site" evidence="7">
    <location>
        <position position="191"/>
    </location>
    <ligand>
        <name>ATP</name>
        <dbReference type="ChEBI" id="CHEBI:30616"/>
    </ligand>
</feature>
<dbReference type="PANTHER" id="PTHR11406">
    <property type="entry name" value="PHOSPHOGLYCERATE KINASE"/>
    <property type="match status" value="1"/>
</dbReference>
<evidence type="ECO:0000256" key="7">
    <source>
        <dbReference type="PIRSR" id="PIRSR000724-2"/>
    </source>
</evidence>
<dbReference type="GO" id="GO:0043531">
    <property type="term" value="F:ADP binding"/>
    <property type="evidence" value="ECO:0007669"/>
    <property type="project" value="TreeGrafter"/>
</dbReference>
<dbReference type="GO" id="GO:0006096">
    <property type="term" value="P:glycolytic process"/>
    <property type="evidence" value="ECO:0007669"/>
    <property type="project" value="InterPro"/>
</dbReference>
<evidence type="ECO:0000256" key="2">
    <source>
        <dbReference type="ARBA" id="ARBA00013061"/>
    </source>
</evidence>
<dbReference type="PRINTS" id="PR00477">
    <property type="entry name" value="PHGLYCKINASE"/>
</dbReference>
<dbReference type="SUPFAM" id="SSF53748">
    <property type="entry name" value="Phosphoglycerate kinase"/>
    <property type="match status" value="1"/>
</dbReference>
<dbReference type="PANTHER" id="PTHR11406:SF23">
    <property type="entry name" value="PHOSPHOGLYCERATE KINASE 1, CHLOROPLASTIC-RELATED"/>
    <property type="match status" value="1"/>
</dbReference>
<keyword evidence="5 8" id="KW-0418">Kinase</keyword>
<dbReference type="GO" id="GO:0005829">
    <property type="term" value="C:cytosol"/>
    <property type="evidence" value="ECO:0007669"/>
    <property type="project" value="TreeGrafter"/>
</dbReference>
<name>A0A1G2DBX1_9BACT</name>
<feature type="binding site" evidence="7">
    <location>
        <begin position="329"/>
        <end position="332"/>
    </location>
    <ligand>
        <name>ATP</name>
        <dbReference type="ChEBI" id="CHEBI:30616"/>
    </ligand>
</feature>
<dbReference type="GO" id="GO:0005524">
    <property type="term" value="F:ATP binding"/>
    <property type="evidence" value="ECO:0007669"/>
    <property type="project" value="UniProtKB-KW"/>
</dbReference>
<evidence type="ECO:0000256" key="5">
    <source>
        <dbReference type="ARBA" id="ARBA00022777"/>
    </source>
</evidence>
<evidence type="ECO:0000256" key="4">
    <source>
        <dbReference type="ARBA" id="ARBA00022741"/>
    </source>
</evidence>
<dbReference type="Proteomes" id="UP000178099">
    <property type="component" value="Unassembled WGS sequence"/>
</dbReference>
<evidence type="ECO:0000256" key="3">
    <source>
        <dbReference type="ARBA" id="ARBA00022679"/>
    </source>
</evidence>
<evidence type="ECO:0000313" key="9">
    <source>
        <dbReference type="EMBL" id="OGZ11096.1"/>
    </source>
</evidence>
<comment type="similarity">
    <text evidence="8">Belongs to the phosphoglycerate kinase family.</text>
</comment>